<dbReference type="PIRSF" id="PIRSF029347">
    <property type="entry name" value="RecF"/>
    <property type="match status" value="1"/>
</dbReference>
<evidence type="ECO:0000313" key="2">
    <source>
        <dbReference type="EMBL" id="MDC0682411.1"/>
    </source>
</evidence>
<organism evidence="2 3">
    <name type="scientific">Sorangium atrum</name>
    <dbReference type="NCBI Taxonomy" id="2995308"/>
    <lineage>
        <taxon>Bacteria</taxon>
        <taxon>Pseudomonadati</taxon>
        <taxon>Myxococcota</taxon>
        <taxon>Polyangia</taxon>
        <taxon>Polyangiales</taxon>
        <taxon>Polyangiaceae</taxon>
        <taxon>Sorangium</taxon>
    </lineage>
</organism>
<dbReference type="RefSeq" id="WP_272100311.1">
    <property type="nucleotide sequence ID" value="NZ_JAQNDK010000004.1"/>
</dbReference>
<proteinExistence type="predicted"/>
<accession>A0ABT5C7L5</accession>
<dbReference type="PANTHER" id="PTHR40396">
    <property type="entry name" value="ATPASE-LIKE PROTEIN"/>
    <property type="match status" value="1"/>
</dbReference>
<reference evidence="2 3" key="1">
    <citation type="submission" date="2023-01" db="EMBL/GenBank/DDBJ databases">
        <title>Minimal conservation of predation-associated metabolite biosynthetic gene clusters underscores biosynthetic potential of Myxococcota including descriptions for ten novel species: Archangium lansinium sp. nov., Myxococcus landrumus sp. nov., Nannocystis bai.</title>
        <authorList>
            <person name="Ahearne A."/>
            <person name="Stevens C."/>
            <person name="Dowd S."/>
        </authorList>
    </citation>
    <scope>NUCLEOTIDE SEQUENCE [LARGE SCALE GENOMIC DNA]</scope>
    <source>
        <strain evidence="2 3">WIWO2</strain>
    </source>
</reference>
<sequence>MLTSITLENFKSFRKAAIPLGPFTLLVGTNASGKSNLRDAFRFLHGVGRGYSLAEILGEKYGEGGELQWKGLRGGTKEVVFGGGAEFSIGAELNEIENQYHIKYRISVATGLSNAAPRVIREALYGSTDMDFDSHPAENAPTQRDNDRLLVRLARGGEESTLSNSPAISSPAIAQVRDPRYVRRQAKRTLHTLRSMRFLDLSPDAARLPSLPGRQVLGDRGENLSSVLQAISQDPKRRDTLLEWIRALTPLDVMDLEFPQDFAGRVLVHLVEQGGRRISAYSASDGTLRFLAILAALLDTDSAHFYFFEEIENGIHPTRLHLLVQLIEQQCRTRDVQVIATTHSPQLLGFLSPESRESALLIYRLRGADESSVRKVVDLPDLNRVLETQDLARLHASGWLEDMVELMADDAGEAAQ</sequence>
<dbReference type="InterPro" id="IPR014555">
    <property type="entry name" value="RecF-like"/>
</dbReference>
<evidence type="ECO:0000313" key="3">
    <source>
        <dbReference type="Proteomes" id="UP001217485"/>
    </source>
</evidence>
<keyword evidence="3" id="KW-1185">Reference proteome</keyword>
<dbReference type="Pfam" id="PF13304">
    <property type="entry name" value="AAA_21"/>
    <property type="match status" value="1"/>
</dbReference>
<comment type="caution">
    <text evidence="2">The sequence shown here is derived from an EMBL/GenBank/DDBJ whole genome shotgun (WGS) entry which is preliminary data.</text>
</comment>
<dbReference type="InterPro" id="IPR003959">
    <property type="entry name" value="ATPase_AAA_core"/>
</dbReference>
<dbReference type="PANTHER" id="PTHR40396:SF1">
    <property type="entry name" value="ATPASE AAA-TYPE CORE DOMAIN-CONTAINING PROTEIN"/>
    <property type="match status" value="1"/>
</dbReference>
<dbReference type="SUPFAM" id="SSF52540">
    <property type="entry name" value="P-loop containing nucleoside triphosphate hydrolases"/>
    <property type="match status" value="1"/>
</dbReference>
<evidence type="ECO:0000259" key="1">
    <source>
        <dbReference type="Pfam" id="PF13304"/>
    </source>
</evidence>
<dbReference type="Proteomes" id="UP001217485">
    <property type="component" value="Unassembled WGS sequence"/>
</dbReference>
<dbReference type="InterPro" id="IPR027417">
    <property type="entry name" value="P-loop_NTPase"/>
</dbReference>
<dbReference type="EMBL" id="JAQNDK010000004">
    <property type="protein sequence ID" value="MDC0682411.1"/>
    <property type="molecule type" value="Genomic_DNA"/>
</dbReference>
<name>A0ABT5C7L5_9BACT</name>
<protein>
    <submittedName>
        <fullName evidence="2">AAA family ATPase</fullName>
    </submittedName>
</protein>
<feature type="domain" description="ATPase AAA-type core" evidence="1">
    <location>
        <begin position="23"/>
        <end position="348"/>
    </location>
</feature>
<dbReference type="Gene3D" id="3.40.50.300">
    <property type="entry name" value="P-loop containing nucleotide triphosphate hydrolases"/>
    <property type="match status" value="2"/>
</dbReference>
<gene>
    <name evidence="2" type="ORF">POL72_32075</name>
</gene>